<gene>
    <name evidence="2" type="ORF">BEL07_13625</name>
</gene>
<dbReference type="Pfam" id="PF12680">
    <property type="entry name" value="SnoaL_2"/>
    <property type="match status" value="1"/>
</dbReference>
<dbReference type="Gene3D" id="3.10.450.50">
    <property type="match status" value="1"/>
</dbReference>
<dbReference type="Proteomes" id="UP000178953">
    <property type="component" value="Unassembled WGS sequence"/>
</dbReference>
<dbReference type="InterPro" id="IPR032710">
    <property type="entry name" value="NTF2-like_dom_sf"/>
</dbReference>
<name>A0A1E8Q5P5_9MYCO</name>
<dbReference type="GO" id="GO:0016853">
    <property type="term" value="F:isomerase activity"/>
    <property type="evidence" value="ECO:0007669"/>
    <property type="project" value="UniProtKB-KW"/>
</dbReference>
<dbReference type="RefSeq" id="WP_070353644.1">
    <property type="nucleotide sequence ID" value="NZ_CP043474.1"/>
</dbReference>
<accession>A0A1E8Q5P5</accession>
<protein>
    <submittedName>
        <fullName evidence="2">Steroid delta-isomerase</fullName>
    </submittedName>
</protein>
<evidence type="ECO:0000259" key="1">
    <source>
        <dbReference type="Pfam" id="PF12680"/>
    </source>
</evidence>
<organism evidence="2 3">
    <name type="scientific">Mycolicibacterium grossiae</name>
    <dbReference type="NCBI Taxonomy" id="1552759"/>
    <lineage>
        <taxon>Bacteria</taxon>
        <taxon>Bacillati</taxon>
        <taxon>Actinomycetota</taxon>
        <taxon>Actinomycetes</taxon>
        <taxon>Mycobacteriales</taxon>
        <taxon>Mycobacteriaceae</taxon>
        <taxon>Mycolicibacterium</taxon>
    </lineage>
</organism>
<dbReference type="InterPro" id="IPR037401">
    <property type="entry name" value="SnoaL-like"/>
</dbReference>
<proteinExistence type="predicted"/>
<dbReference type="AlphaFoldDB" id="A0A1E8Q5P5"/>
<feature type="domain" description="SnoaL-like" evidence="1">
    <location>
        <begin position="22"/>
        <end position="127"/>
    </location>
</feature>
<keyword evidence="3" id="KW-1185">Reference proteome</keyword>
<reference evidence="2 3" key="1">
    <citation type="submission" date="2016-09" db="EMBL/GenBank/DDBJ databases">
        <title>genome sequence of Mycobacterium sp. 739 SCH.</title>
        <authorList>
            <person name="Greninger A.L."/>
            <person name="Qin X."/>
            <person name="Jerome K."/>
            <person name="Vora S."/>
            <person name="Quinn K."/>
        </authorList>
    </citation>
    <scope>NUCLEOTIDE SEQUENCE [LARGE SCALE GENOMIC DNA]</scope>
    <source>
        <strain evidence="2 3">SCH</strain>
    </source>
</reference>
<dbReference type="SUPFAM" id="SSF54427">
    <property type="entry name" value="NTF2-like"/>
    <property type="match status" value="1"/>
</dbReference>
<dbReference type="EMBL" id="MCHX01000028">
    <property type="protein sequence ID" value="OFJ53204.1"/>
    <property type="molecule type" value="Genomic_DNA"/>
</dbReference>
<dbReference type="OrthoDB" id="5732163at2"/>
<keyword evidence="2" id="KW-0413">Isomerase</keyword>
<evidence type="ECO:0000313" key="3">
    <source>
        <dbReference type="Proteomes" id="UP000178953"/>
    </source>
</evidence>
<sequence length="148" mass="15684">MAAESTDTVLESPVVAASQASWRCVQSGDREGWLALMADDVVIEDPIGEAVTNPDGTGVRGKEAVAAFYDANIGPNTLTVTREATFPSSSPQEIAYILVLHTEFPNGFTATVRGVFTYLVDDAGLITNLRGYWNMDAMTFGSTGEAGS</sequence>
<comment type="caution">
    <text evidence="2">The sequence shown here is derived from an EMBL/GenBank/DDBJ whole genome shotgun (WGS) entry which is preliminary data.</text>
</comment>
<evidence type="ECO:0000313" key="2">
    <source>
        <dbReference type="EMBL" id="OFJ53204.1"/>
    </source>
</evidence>